<sequence length="237" mass="24335">MGDVNGLNAGLAVQYGANDVTARVSILGDADFSDSVDNADIGAVFGSYGSTSDSDWTIGDFDGDFDVDSADIGVVFGNVGATLPPQNALISSAVASLLSSDLADWIYNPQTGAGMLDGSEADGGRVTNFVLESDDMFINTGALSNPFDGFFFTANAGEIFASDPLATGLASMDLGSILAPNLSHAELVSLFETSTYVGSLGSGNPSFDIIVSAVPEPNALALLILIGMGVANRRRRK</sequence>
<keyword evidence="1" id="KW-1133">Transmembrane helix</keyword>
<feature type="transmembrane region" description="Helical" evidence="1">
    <location>
        <begin position="209"/>
        <end position="231"/>
    </location>
</feature>
<dbReference type="Proteomes" id="UP000315010">
    <property type="component" value="Unassembled WGS sequence"/>
</dbReference>
<reference evidence="2 3" key="1">
    <citation type="submission" date="2019-02" db="EMBL/GenBank/DDBJ databases">
        <title>Deep-cultivation of Planctomycetes and their phenomic and genomic characterization uncovers novel biology.</title>
        <authorList>
            <person name="Wiegand S."/>
            <person name="Jogler M."/>
            <person name="Boedeker C."/>
            <person name="Pinto D."/>
            <person name="Vollmers J."/>
            <person name="Rivas-Marin E."/>
            <person name="Kohn T."/>
            <person name="Peeters S.H."/>
            <person name="Heuer A."/>
            <person name="Rast P."/>
            <person name="Oberbeckmann S."/>
            <person name="Bunk B."/>
            <person name="Jeske O."/>
            <person name="Meyerdierks A."/>
            <person name="Storesund J.E."/>
            <person name="Kallscheuer N."/>
            <person name="Luecker S."/>
            <person name="Lage O.M."/>
            <person name="Pohl T."/>
            <person name="Merkel B.J."/>
            <person name="Hornburger P."/>
            <person name="Mueller R.-W."/>
            <person name="Bruemmer F."/>
            <person name="Labrenz M."/>
            <person name="Spormann A.M."/>
            <person name="Op Den Camp H."/>
            <person name="Overmann J."/>
            <person name="Amann R."/>
            <person name="Jetten M.S.M."/>
            <person name="Mascher T."/>
            <person name="Medema M.H."/>
            <person name="Devos D.P."/>
            <person name="Kaster A.-K."/>
            <person name="Ovreas L."/>
            <person name="Rohde M."/>
            <person name="Galperin M.Y."/>
            <person name="Jogler C."/>
        </authorList>
    </citation>
    <scope>NUCLEOTIDE SEQUENCE [LARGE SCALE GENOMIC DNA]</scope>
    <source>
        <strain evidence="2 3">CA13</strain>
    </source>
</reference>
<keyword evidence="1" id="KW-0472">Membrane</keyword>
<evidence type="ECO:0000313" key="3">
    <source>
        <dbReference type="Proteomes" id="UP000315010"/>
    </source>
</evidence>
<dbReference type="AlphaFoldDB" id="A0A5C5YWV5"/>
<comment type="caution">
    <text evidence="2">The sequence shown here is derived from an EMBL/GenBank/DDBJ whole genome shotgun (WGS) entry which is preliminary data.</text>
</comment>
<evidence type="ECO:0000256" key="1">
    <source>
        <dbReference type="SAM" id="Phobius"/>
    </source>
</evidence>
<evidence type="ECO:0008006" key="4">
    <source>
        <dbReference type="Google" id="ProtNLM"/>
    </source>
</evidence>
<gene>
    <name evidence="2" type="ORF">CA13_06740</name>
</gene>
<evidence type="ECO:0000313" key="2">
    <source>
        <dbReference type="EMBL" id="TWT79276.1"/>
    </source>
</evidence>
<dbReference type="EMBL" id="SJPJ01000001">
    <property type="protein sequence ID" value="TWT79276.1"/>
    <property type="molecule type" value="Genomic_DNA"/>
</dbReference>
<accession>A0A5C5YWV5</accession>
<protein>
    <recommendedName>
        <fullName evidence="4">PEP-CTERM protein-sorting domain-containing protein</fullName>
    </recommendedName>
</protein>
<keyword evidence="1" id="KW-0812">Transmembrane</keyword>
<organism evidence="2 3">
    <name type="scientific">Novipirellula herctigrandis</name>
    <dbReference type="NCBI Taxonomy" id="2527986"/>
    <lineage>
        <taxon>Bacteria</taxon>
        <taxon>Pseudomonadati</taxon>
        <taxon>Planctomycetota</taxon>
        <taxon>Planctomycetia</taxon>
        <taxon>Pirellulales</taxon>
        <taxon>Pirellulaceae</taxon>
        <taxon>Novipirellula</taxon>
    </lineage>
</organism>
<proteinExistence type="predicted"/>
<dbReference type="InterPro" id="IPR013424">
    <property type="entry name" value="Ice-binding_C"/>
</dbReference>
<keyword evidence="3" id="KW-1185">Reference proteome</keyword>
<name>A0A5C5YWV5_9BACT</name>
<dbReference type="NCBIfam" id="TIGR02595">
    <property type="entry name" value="PEP_CTERM"/>
    <property type="match status" value="1"/>
</dbReference>
<dbReference type="RefSeq" id="WP_146394536.1">
    <property type="nucleotide sequence ID" value="NZ_SJPJ01000001.1"/>
</dbReference>